<dbReference type="GO" id="GO:0008934">
    <property type="term" value="F:inositol monophosphate 1-phosphatase activity"/>
    <property type="evidence" value="ECO:0007669"/>
    <property type="project" value="InterPro"/>
</dbReference>
<dbReference type="InterPro" id="IPR033942">
    <property type="entry name" value="IMPase"/>
</dbReference>
<dbReference type="KEGG" id="npi:G7071_13795"/>
<evidence type="ECO:0000256" key="4">
    <source>
        <dbReference type="ARBA" id="ARBA00022801"/>
    </source>
</evidence>
<dbReference type="GO" id="GO:0006020">
    <property type="term" value="P:inositol metabolic process"/>
    <property type="evidence" value="ECO:0007669"/>
    <property type="project" value="TreeGrafter"/>
</dbReference>
<reference evidence="8 9" key="1">
    <citation type="submission" date="2020-03" db="EMBL/GenBank/DDBJ databases">
        <title>Nocardioides sp. nov., isolated from fish.</title>
        <authorList>
            <person name="Hyun D.-W."/>
            <person name="Bae J.-W."/>
        </authorList>
    </citation>
    <scope>NUCLEOTIDE SEQUENCE [LARGE SCALE GENOMIC DNA]</scope>
    <source>
        <strain evidence="8 9">HDW12A</strain>
    </source>
</reference>
<sequence>MHAGGVEVADTKSSAVDVVTAADRACEELIRASLLAARPDDAIMGEEGEDHAGTSGVRWIVDPIDGTVNYLYGLPEWAVSIAAEVDGEVVAGAVINGTTGTEHAAARGAGATRDGRPIAVRRTVPPLSQALVLTGFGYRAEVRAHQAACVAALLPHVRDIRRLGSCALDLCHVADGTGDAYVEEGPQPWDHSAGALIVTEAGGRFGLLPGRLPEVVPDGPVNALVTAAPAAAWDEFVTALRAAGFLA</sequence>
<accession>A0A6G7YL12</accession>
<dbReference type="Gene3D" id="3.30.540.10">
    <property type="entry name" value="Fructose-1,6-Bisphosphatase, subunit A, domain 1"/>
    <property type="match status" value="1"/>
</dbReference>
<comment type="similarity">
    <text evidence="7">Belongs to the inositol monophosphatase superfamily.</text>
</comment>
<dbReference type="EMBL" id="CP049866">
    <property type="protein sequence ID" value="QIK77433.1"/>
    <property type="molecule type" value="Genomic_DNA"/>
</dbReference>
<dbReference type="PRINTS" id="PR00377">
    <property type="entry name" value="IMPHPHTASES"/>
</dbReference>
<evidence type="ECO:0000256" key="6">
    <source>
        <dbReference type="PIRSR" id="PIRSR600760-2"/>
    </source>
</evidence>
<feature type="binding site" evidence="6">
    <location>
        <position position="62"/>
    </location>
    <ligand>
        <name>Mg(2+)</name>
        <dbReference type="ChEBI" id="CHEBI:18420"/>
        <label>1</label>
        <note>catalytic</note>
    </ligand>
</feature>
<comment type="cofactor">
    <cofactor evidence="2 6 7">
        <name>Mg(2+)</name>
        <dbReference type="ChEBI" id="CHEBI:18420"/>
    </cofactor>
</comment>
<comment type="catalytic activity">
    <reaction evidence="1 7">
        <text>a myo-inositol phosphate + H2O = myo-inositol + phosphate</text>
        <dbReference type="Rhea" id="RHEA:24056"/>
        <dbReference type="ChEBI" id="CHEBI:15377"/>
        <dbReference type="ChEBI" id="CHEBI:17268"/>
        <dbReference type="ChEBI" id="CHEBI:43474"/>
        <dbReference type="ChEBI" id="CHEBI:84139"/>
        <dbReference type="EC" id="3.1.3.25"/>
    </reaction>
</comment>
<dbReference type="PANTHER" id="PTHR20854:SF4">
    <property type="entry name" value="INOSITOL-1-MONOPHOSPHATASE-RELATED"/>
    <property type="match status" value="1"/>
</dbReference>
<dbReference type="InterPro" id="IPR000760">
    <property type="entry name" value="Inositol_monophosphatase-like"/>
</dbReference>
<feature type="binding site" evidence="6">
    <location>
        <position position="190"/>
    </location>
    <ligand>
        <name>Mg(2+)</name>
        <dbReference type="ChEBI" id="CHEBI:18420"/>
        <label>1</label>
        <note>catalytic</note>
    </ligand>
</feature>
<dbReference type="InterPro" id="IPR020583">
    <property type="entry name" value="Inositol_monoP_metal-BS"/>
</dbReference>
<keyword evidence="5 6" id="KW-0460">Magnesium</keyword>
<evidence type="ECO:0000256" key="5">
    <source>
        <dbReference type="ARBA" id="ARBA00022842"/>
    </source>
</evidence>
<feature type="binding site" evidence="6">
    <location>
        <position position="65"/>
    </location>
    <ligand>
        <name>Mg(2+)</name>
        <dbReference type="ChEBI" id="CHEBI:18420"/>
        <label>1</label>
        <note>catalytic</note>
    </ligand>
</feature>
<gene>
    <name evidence="8" type="ORF">G7071_13795</name>
</gene>
<dbReference type="AlphaFoldDB" id="A0A6G7YL12"/>
<keyword evidence="3 6" id="KW-0479">Metal-binding</keyword>
<proteinExistence type="inferred from homology"/>
<name>A0A6G7YL12_9ACTN</name>
<organism evidence="8 9">
    <name type="scientific">Nocardioides piscis</name>
    <dbReference type="NCBI Taxonomy" id="2714938"/>
    <lineage>
        <taxon>Bacteria</taxon>
        <taxon>Bacillati</taxon>
        <taxon>Actinomycetota</taxon>
        <taxon>Actinomycetes</taxon>
        <taxon>Propionibacteriales</taxon>
        <taxon>Nocardioidaceae</taxon>
        <taxon>Nocardioides</taxon>
    </lineage>
</organism>
<protein>
    <recommendedName>
        <fullName evidence="7">Inositol-1-monophosphatase</fullName>
        <ecNumber evidence="7">3.1.3.25</ecNumber>
    </recommendedName>
</protein>
<keyword evidence="4 7" id="KW-0378">Hydrolase</keyword>
<dbReference type="CDD" id="cd01639">
    <property type="entry name" value="IMPase"/>
    <property type="match status" value="1"/>
</dbReference>
<feature type="binding site" evidence="6">
    <location>
        <position position="46"/>
    </location>
    <ligand>
        <name>Mg(2+)</name>
        <dbReference type="ChEBI" id="CHEBI:18420"/>
        <label>1</label>
        <note>catalytic</note>
    </ligand>
</feature>
<dbReference type="GO" id="GO:0046872">
    <property type="term" value="F:metal ion binding"/>
    <property type="evidence" value="ECO:0007669"/>
    <property type="project" value="UniProtKB-KW"/>
</dbReference>
<evidence type="ECO:0000256" key="7">
    <source>
        <dbReference type="RuleBase" id="RU364068"/>
    </source>
</evidence>
<evidence type="ECO:0000313" key="9">
    <source>
        <dbReference type="Proteomes" id="UP000502035"/>
    </source>
</evidence>
<evidence type="ECO:0000313" key="8">
    <source>
        <dbReference type="EMBL" id="QIK77433.1"/>
    </source>
</evidence>
<dbReference type="SUPFAM" id="SSF56655">
    <property type="entry name" value="Carbohydrate phosphatase"/>
    <property type="match status" value="1"/>
</dbReference>
<dbReference type="PROSITE" id="PS00629">
    <property type="entry name" value="IMP_1"/>
    <property type="match status" value="1"/>
</dbReference>
<dbReference type="GO" id="GO:0007165">
    <property type="term" value="P:signal transduction"/>
    <property type="evidence" value="ECO:0007669"/>
    <property type="project" value="TreeGrafter"/>
</dbReference>
<evidence type="ECO:0000256" key="1">
    <source>
        <dbReference type="ARBA" id="ARBA00001033"/>
    </source>
</evidence>
<dbReference type="PANTHER" id="PTHR20854">
    <property type="entry name" value="INOSITOL MONOPHOSPHATASE"/>
    <property type="match status" value="1"/>
</dbReference>
<dbReference type="Proteomes" id="UP000502035">
    <property type="component" value="Chromosome"/>
</dbReference>
<dbReference type="Gene3D" id="3.40.190.80">
    <property type="match status" value="1"/>
</dbReference>
<dbReference type="Pfam" id="PF00459">
    <property type="entry name" value="Inositol_P"/>
    <property type="match status" value="1"/>
</dbReference>
<evidence type="ECO:0000256" key="3">
    <source>
        <dbReference type="ARBA" id="ARBA00022723"/>
    </source>
</evidence>
<dbReference type="EC" id="3.1.3.25" evidence="7"/>
<feature type="binding site" evidence="6">
    <location>
        <position position="64"/>
    </location>
    <ligand>
        <name>Mg(2+)</name>
        <dbReference type="ChEBI" id="CHEBI:18420"/>
        <label>1</label>
        <note>catalytic</note>
    </ligand>
</feature>
<keyword evidence="9" id="KW-1185">Reference proteome</keyword>
<evidence type="ECO:0000256" key="2">
    <source>
        <dbReference type="ARBA" id="ARBA00001946"/>
    </source>
</evidence>